<dbReference type="RefSeq" id="WP_100353453.1">
    <property type="nucleotide sequence ID" value="NZ_PCGR01000002.1"/>
</dbReference>
<keyword evidence="7" id="KW-1185">Reference proteome</keyword>
<dbReference type="GO" id="GO:0004725">
    <property type="term" value="F:protein tyrosine phosphatase activity"/>
    <property type="evidence" value="ECO:0007669"/>
    <property type="project" value="UniProtKB-UniRule"/>
</dbReference>
<dbReference type="Gene3D" id="3.20.20.140">
    <property type="entry name" value="Metal-dependent hydrolases"/>
    <property type="match status" value="1"/>
</dbReference>
<proteinExistence type="inferred from homology"/>
<keyword evidence="2 5" id="KW-0378">Hydrolase</keyword>
<comment type="similarity">
    <text evidence="1 5">Belongs to the metallo-dependent hydrolases superfamily. CpsB/CapC family.</text>
</comment>
<sequence>MVDMHSHILAGVDDGPQTLDEAVRMLRKAVDEGITDIIATSHAYNPHYHVGKAAVEKKLLELQEVIDAHDIPITLHSGQELRVQDKTAEVLEQQEALTLANSRYALIELPSSSVPSFAIPLIQQLLNQNIMPIIAHPERNKAIAEKPARLERLISHGALAQVTSGSVAGHFGKGAQRAAFSLIRSNLIHFYGSDVHNLSSRPFLFNEGLDTLDKQKLTDYVDLFLENNARILEKKDAIILEPMLLEEKKWWKVFA</sequence>
<dbReference type="OrthoDB" id="9788539at2"/>
<dbReference type="PIRSF" id="PIRSF016557">
    <property type="entry name" value="Caps_synth_CpsB"/>
    <property type="match status" value="1"/>
</dbReference>
<evidence type="ECO:0000256" key="3">
    <source>
        <dbReference type="ARBA" id="ARBA00022912"/>
    </source>
</evidence>
<protein>
    <recommendedName>
        <fullName evidence="5">Tyrosine-protein phosphatase</fullName>
        <ecNumber evidence="5">3.1.3.48</ecNumber>
    </recommendedName>
</protein>
<dbReference type="InterPro" id="IPR016667">
    <property type="entry name" value="Caps_polysacc_synth_CpsB/CapC"/>
</dbReference>
<accession>A0A2M9F0C2</accession>
<dbReference type="InterPro" id="IPR016195">
    <property type="entry name" value="Pol/histidinol_Pase-like"/>
</dbReference>
<dbReference type="Proteomes" id="UP000228680">
    <property type="component" value="Unassembled WGS sequence"/>
</dbReference>
<dbReference type="PANTHER" id="PTHR39181:SF1">
    <property type="entry name" value="TYROSINE-PROTEIN PHOSPHATASE YWQE"/>
    <property type="match status" value="1"/>
</dbReference>
<evidence type="ECO:0000313" key="7">
    <source>
        <dbReference type="Proteomes" id="UP000228680"/>
    </source>
</evidence>
<evidence type="ECO:0000256" key="5">
    <source>
        <dbReference type="PIRNR" id="PIRNR016557"/>
    </source>
</evidence>
<organism evidence="6 7">
    <name type="scientific">Chryseomicrobium excrementi</name>
    <dbReference type="NCBI Taxonomy" id="2041346"/>
    <lineage>
        <taxon>Bacteria</taxon>
        <taxon>Bacillati</taxon>
        <taxon>Bacillota</taxon>
        <taxon>Bacilli</taxon>
        <taxon>Bacillales</taxon>
        <taxon>Caryophanaceae</taxon>
        <taxon>Chryseomicrobium</taxon>
    </lineage>
</organism>
<name>A0A2M9F0C2_9BACL</name>
<evidence type="ECO:0000256" key="4">
    <source>
        <dbReference type="ARBA" id="ARBA00051722"/>
    </source>
</evidence>
<dbReference type="EC" id="3.1.3.48" evidence="5"/>
<dbReference type="EMBL" id="PCGR01000002">
    <property type="protein sequence ID" value="PJK16907.1"/>
    <property type="molecule type" value="Genomic_DNA"/>
</dbReference>
<dbReference type="SUPFAM" id="SSF89550">
    <property type="entry name" value="PHP domain-like"/>
    <property type="match status" value="1"/>
</dbReference>
<evidence type="ECO:0000256" key="2">
    <source>
        <dbReference type="ARBA" id="ARBA00022801"/>
    </source>
</evidence>
<evidence type="ECO:0000256" key="1">
    <source>
        <dbReference type="ARBA" id="ARBA00005750"/>
    </source>
</evidence>
<dbReference type="AlphaFoldDB" id="A0A2M9F0C2"/>
<dbReference type="Pfam" id="PF19567">
    <property type="entry name" value="CpsB_CapC"/>
    <property type="match status" value="1"/>
</dbReference>
<comment type="caution">
    <text evidence="6">The sequence shown here is derived from an EMBL/GenBank/DDBJ whole genome shotgun (WGS) entry which is preliminary data.</text>
</comment>
<evidence type="ECO:0000313" key="6">
    <source>
        <dbReference type="EMBL" id="PJK16907.1"/>
    </source>
</evidence>
<reference evidence="6 7" key="1">
    <citation type="submission" date="2017-10" db="EMBL/GenBank/DDBJ databases">
        <title>Draft genome of Chryseomicrobium casticus sp. nov.</title>
        <authorList>
            <person name="Chakraborty R."/>
            <person name="Saha T."/>
        </authorList>
    </citation>
    <scope>NUCLEOTIDE SEQUENCE [LARGE SCALE GENOMIC DNA]</scope>
    <source>
        <strain evidence="6 7">ET03</strain>
    </source>
</reference>
<dbReference type="GO" id="GO:0030145">
    <property type="term" value="F:manganese ion binding"/>
    <property type="evidence" value="ECO:0007669"/>
    <property type="project" value="UniProtKB-UniRule"/>
</dbReference>
<comment type="catalytic activity">
    <reaction evidence="4 5">
        <text>O-phospho-L-tyrosyl-[protein] + H2O = L-tyrosyl-[protein] + phosphate</text>
        <dbReference type="Rhea" id="RHEA:10684"/>
        <dbReference type="Rhea" id="RHEA-COMP:10136"/>
        <dbReference type="Rhea" id="RHEA-COMP:20101"/>
        <dbReference type="ChEBI" id="CHEBI:15377"/>
        <dbReference type="ChEBI" id="CHEBI:43474"/>
        <dbReference type="ChEBI" id="CHEBI:46858"/>
        <dbReference type="ChEBI" id="CHEBI:61978"/>
        <dbReference type="EC" id="3.1.3.48"/>
    </reaction>
</comment>
<gene>
    <name evidence="6" type="ORF">CQS04_07070</name>
</gene>
<dbReference type="PANTHER" id="PTHR39181">
    <property type="entry name" value="TYROSINE-PROTEIN PHOSPHATASE YWQE"/>
    <property type="match status" value="1"/>
</dbReference>
<keyword evidence="3 5" id="KW-0904">Protein phosphatase</keyword>